<reference evidence="4 5" key="1">
    <citation type="journal article" date="2012" name="J. Bacteriol.">
        <title>Complete Genome Sequence of the Beer Spoilage Organism Pediococcus claussenii ATCC BAA-344T.</title>
        <authorList>
            <person name="Pittet V."/>
            <person name="Abegunde T."/>
            <person name="Marfleet T."/>
            <person name="Haakensen M."/>
            <person name="Morrow K."/>
            <person name="Jayaprakash T."/>
            <person name="Schroeder K."/>
            <person name="Trost B."/>
            <person name="Byrns S."/>
            <person name="Bergsveinson J."/>
            <person name="Kusalik A."/>
            <person name="Ziola B."/>
        </authorList>
    </citation>
    <scope>NUCLEOTIDE SEQUENCE [LARGE SCALE GENOMIC DNA]</scope>
    <source>
        <strain evidence="4 5">ATCC BAA-344</strain>
    </source>
</reference>
<dbReference type="KEGG" id="pce:PECL_1618"/>
<keyword evidence="1 2" id="KW-0238">DNA-binding</keyword>
<dbReference type="InterPro" id="IPR036271">
    <property type="entry name" value="Tet_transcr_reg_TetR-rel_C_sf"/>
</dbReference>
<dbReference type="eggNOG" id="COG1309">
    <property type="taxonomic scope" value="Bacteria"/>
</dbReference>
<dbReference type="Gene3D" id="1.10.357.10">
    <property type="entry name" value="Tetracycline Repressor, domain 2"/>
    <property type="match status" value="1"/>
</dbReference>
<dbReference type="SUPFAM" id="SSF48498">
    <property type="entry name" value="Tetracyclin repressor-like, C-terminal domain"/>
    <property type="match status" value="1"/>
</dbReference>
<dbReference type="STRING" id="701521.PECL_1618"/>
<evidence type="ECO:0000313" key="5">
    <source>
        <dbReference type="Proteomes" id="UP000005444"/>
    </source>
</evidence>
<dbReference type="GO" id="GO:0003677">
    <property type="term" value="F:DNA binding"/>
    <property type="evidence" value="ECO:0007669"/>
    <property type="project" value="UniProtKB-UniRule"/>
</dbReference>
<organism evidence="4 5">
    <name type="scientific">Pediococcus claussenii (strain ATCC BAA-344 / DSM 14800 / JCM 18046 / KCTC 3811 / LMG 21948 / P06)</name>
    <dbReference type="NCBI Taxonomy" id="701521"/>
    <lineage>
        <taxon>Bacteria</taxon>
        <taxon>Bacillati</taxon>
        <taxon>Bacillota</taxon>
        <taxon>Bacilli</taxon>
        <taxon>Lactobacillales</taxon>
        <taxon>Lactobacillaceae</taxon>
        <taxon>Pediococcus</taxon>
    </lineage>
</organism>
<feature type="domain" description="HTH tetR-type" evidence="3">
    <location>
        <begin position="9"/>
        <end position="69"/>
    </location>
</feature>
<dbReference type="RefSeq" id="WP_014216030.1">
    <property type="nucleotide sequence ID" value="NC_016605.1"/>
</dbReference>
<dbReference type="Pfam" id="PF00440">
    <property type="entry name" value="TetR_N"/>
    <property type="match status" value="1"/>
</dbReference>
<dbReference type="InterPro" id="IPR001647">
    <property type="entry name" value="HTH_TetR"/>
</dbReference>
<dbReference type="EMBL" id="CP003137">
    <property type="protein sequence ID" value="AEV95836.1"/>
    <property type="molecule type" value="Genomic_DNA"/>
</dbReference>
<proteinExistence type="predicted"/>
<name>G8PAW8_PEDCP</name>
<dbReference type="AlphaFoldDB" id="G8PAW8"/>
<sequence length="201" mass="22460">MVKMRRHGSELEAAIYTAALELLKEDGFSALSFGKIATRANTSKSVIYRRWNTPFELIISAVQAQIISENNGRLDQLTLNGKTLEADLSQLFKRLNISLSSFGALSVGNLIGEVSQQQSEILRKMINDATKTDKNSIDKVILRAQHRGELGPGDLPETLQLLPFEWLRYHVFIGGGIDQQKINDLINLVLIPSYKNELPPK</sequence>
<dbReference type="PATRIC" id="fig|701521.8.peg.1519"/>
<accession>G8PAW8</accession>
<evidence type="ECO:0000313" key="4">
    <source>
        <dbReference type="EMBL" id="AEV95836.1"/>
    </source>
</evidence>
<dbReference type="InterPro" id="IPR009057">
    <property type="entry name" value="Homeodomain-like_sf"/>
</dbReference>
<gene>
    <name evidence="4" type="ordered locus">PECL_1618</name>
</gene>
<feature type="DNA-binding region" description="H-T-H motif" evidence="2">
    <location>
        <begin position="32"/>
        <end position="51"/>
    </location>
</feature>
<evidence type="ECO:0000259" key="3">
    <source>
        <dbReference type="PROSITE" id="PS50977"/>
    </source>
</evidence>
<dbReference type="Gene3D" id="1.10.10.60">
    <property type="entry name" value="Homeodomain-like"/>
    <property type="match status" value="1"/>
</dbReference>
<dbReference type="PROSITE" id="PS50977">
    <property type="entry name" value="HTH_TETR_2"/>
    <property type="match status" value="1"/>
</dbReference>
<keyword evidence="5" id="KW-1185">Reference proteome</keyword>
<evidence type="ECO:0000256" key="1">
    <source>
        <dbReference type="ARBA" id="ARBA00023125"/>
    </source>
</evidence>
<dbReference type="HOGENOM" id="CLU_069356_25_3_9"/>
<dbReference type="Proteomes" id="UP000005444">
    <property type="component" value="Chromosome"/>
</dbReference>
<dbReference type="SUPFAM" id="SSF46689">
    <property type="entry name" value="Homeodomain-like"/>
    <property type="match status" value="1"/>
</dbReference>
<protein>
    <submittedName>
        <fullName evidence="4">Transcriptional regulator, TetR family</fullName>
    </submittedName>
</protein>
<evidence type="ECO:0000256" key="2">
    <source>
        <dbReference type="PROSITE-ProRule" id="PRU00335"/>
    </source>
</evidence>